<dbReference type="Proteomes" id="UP000199063">
    <property type="component" value="Unassembled WGS sequence"/>
</dbReference>
<accession>A0A1G9UCI4</accession>
<feature type="compositionally biased region" description="Basic and acidic residues" evidence="1">
    <location>
        <begin position="69"/>
        <end position="79"/>
    </location>
</feature>
<reference evidence="3" key="1">
    <citation type="submission" date="2016-10" db="EMBL/GenBank/DDBJ databases">
        <authorList>
            <person name="Varghese N."/>
            <person name="Submissions S."/>
        </authorList>
    </citation>
    <scope>NUCLEOTIDE SEQUENCE [LARGE SCALE GENOMIC DNA]</scope>
    <source>
        <strain evidence="3">CGMCC 4.7042</strain>
    </source>
</reference>
<evidence type="ECO:0000313" key="2">
    <source>
        <dbReference type="EMBL" id="SDM57543.1"/>
    </source>
</evidence>
<gene>
    <name evidence="2" type="ORF">SAMN05444921_11073</name>
</gene>
<protein>
    <submittedName>
        <fullName evidence="2">Uncharacterized protein</fullName>
    </submittedName>
</protein>
<name>A0A1G9UCI4_9ACTN</name>
<feature type="compositionally biased region" description="Basic residues" evidence="1">
    <location>
        <begin position="53"/>
        <end position="64"/>
    </location>
</feature>
<organism evidence="2 3">
    <name type="scientific">Streptomyces wuyuanensis</name>
    <dbReference type="NCBI Taxonomy" id="1196353"/>
    <lineage>
        <taxon>Bacteria</taxon>
        <taxon>Bacillati</taxon>
        <taxon>Actinomycetota</taxon>
        <taxon>Actinomycetes</taxon>
        <taxon>Kitasatosporales</taxon>
        <taxon>Streptomycetaceae</taxon>
        <taxon>Streptomyces</taxon>
    </lineage>
</organism>
<dbReference type="EMBL" id="FNHI01000010">
    <property type="protein sequence ID" value="SDM57543.1"/>
    <property type="molecule type" value="Genomic_DNA"/>
</dbReference>
<evidence type="ECO:0000313" key="3">
    <source>
        <dbReference type="Proteomes" id="UP000199063"/>
    </source>
</evidence>
<dbReference type="AlphaFoldDB" id="A0A1G9UCI4"/>
<feature type="region of interest" description="Disordered" evidence="1">
    <location>
        <begin position="32"/>
        <end position="166"/>
    </location>
</feature>
<dbReference type="STRING" id="1196353.SAMN05444921_11073"/>
<keyword evidence="3" id="KW-1185">Reference proteome</keyword>
<proteinExistence type="predicted"/>
<evidence type="ECO:0000256" key="1">
    <source>
        <dbReference type="SAM" id="MobiDB-lite"/>
    </source>
</evidence>
<sequence>MTFILICPPHRHYGLPARELWILEISRCRTRPESADDANRHGRAALSTGPAFRKTRSSHSRHAAAFRDLTGEGARDRAAGHTPSAPPGTGRGPAARTEPRANRRRRQTGRATWAATSANTGAPPTPPQAPRSDRGTRFQKPPDYFVTSVTTNSALGRPDSRKPGTGQMRLVHFERDMSRAGHGGIRPARRFRPVVGHSGLSDGPTEAHTLSEPGPARLRELFKRRPALRAEVVTTPIAPTWRRF</sequence>